<sequence length="68" mass="6985">MAVATDNIAPPSQSMDKSPATNSSDASTSDESPSAVGSSSVGVSDPVEYSDFPCKSSVQLEFQIELTV</sequence>
<evidence type="ECO:0000256" key="1">
    <source>
        <dbReference type="SAM" id="MobiDB-lite"/>
    </source>
</evidence>
<feature type="region of interest" description="Disordered" evidence="1">
    <location>
        <begin position="1"/>
        <end position="48"/>
    </location>
</feature>
<reference evidence="2" key="2">
    <citation type="submission" date="2020-06" db="EMBL/GenBank/DDBJ databases">
        <title>Helianthus annuus Genome sequencing and assembly Release 2.</title>
        <authorList>
            <person name="Gouzy J."/>
            <person name="Langlade N."/>
            <person name="Munos S."/>
        </authorList>
    </citation>
    <scope>NUCLEOTIDE SEQUENCE</scope>
    <source>
        <tissue evidence="2">Leaves</tissue>
    </source>
</reference>
<comment type="caution">
    <text evidence="2">The sequence shown here is derived from an EMBL/GenBank/DDBJ whole genome shotgun (WGS) entry which is preliminary data.</text>
</comment>
<evidence type="ECO:0000313" key="2">
    <source>
        <dbReference type="EMBL" id="KAF5795003.1"/>
    </source>
</evidence>
<gene>
    <name evidence="2" type="ORF">HanXRQr2_Chr08g0334671</name>
</gene>
<proteinExistence type="predicted"/>
<feature type="compositionally biased region" description="Low complexity" evidence="1">
    <location>
        <begin position="18"/>
        <end position="47"/>
    </location>
</feature>
<dbReference type="Gramene" id="mRNA:HanXRQr2_Chr08g0334671">
    <property type="protein sequence ID" value="mRNA:HanXRQr2_Chr08g0334671"/>
    <property type="gene ID" value="HanXRQr2_Chr08g0334671"/>
</dbReference>
<dbReference type="Proteomes" id="UP000215914">
    <property type="component" value="Unassembled WGS sequence"/>
</dbReference>
<reference evidence="2" key="1">
    <citation type="journal article" date="2017" name="Nature">
        <title>The sunflower genome provides insights into oil metabolism, flowering and Asterid evolution.</title>
        <authorList>
            <person name="Badouin H."/>
            <person name="Gouzy J."/>
            <person name="Grassa C.J."/>
            <person name="Murat F."/>
            <person name="Staton S.E."/>
            <person name="Cottret L."/>
            <person name="Lelandais-Briere C."/>
            <person name="Owens G.L."/>
            <person name="Carrere S."/>
            <person name="Mayjonade B."/>
            <person name="Legrand L."/>
            <person name="Gill N."/>
            <person name="Kane N.C."/>
            <person name="Bowers J.E."/>
            <person name="Hubner S."/>
            <person name="Bellec A."/>
            <person name="Berard A."/>
            <person name="Berges H."/>
            <person name="Blanchet N."/>
            <person name="Boniface M.C."/>
            <person name="Brunel D."/>
            <person name="Catrice O."/>
            <person name="Chaidir N."/>
            <person name="Claudel C."/>
            <person name="Donnadieu C."/>
            <person name="Faraut T."/>
            <person name="Fievet G."/>
            <person name="Helmstetter N."/>
            <person name="King M."/>
            <person name="Knapp S.J."/>
            <person name="Lai Z."/>
            <person name="Le Paslier M.C."/>
            <person name="Lippi Y."/>
            <person name="Lorenzon L."/>
            <person name="Mandel J.R."/>
            <person name="Marage G."/>
            <person name="Marchand G."/>
            <person name="Marquand E."/>
            <person name="Bret-Mestries E."/>
            <person name="Morien E."/>
            <person name="Nambeesan S."/>
            <person name="Nguyen T."/>
            <person name="Pegot-Espagnet P."/>
            <person name="Pouilly N."/>
            <person name="Raftis F."/>
            <person name="Sallet E."/>
            <person name="Schiex T."/>
            <person name="Thomas J."/>
            <person name="Vandecasteele C."/>
            <person name="Vares D."/>
            <person name="Vear F."/>
            <person name="Vautrin S."/>
            <person name="Crespi M."/>
            <person name="Mangin B."/>
            <person name="Burke J.M."/>
            <person name="Salse J."/>
            <person name="Munos S."/>
            <person name="Vincourt P."/>
            <person name="Rieseberg L.H."/>
            <person name="Langlade N.B."/>
        </authorList>
    </citation>
    <scope>NUCLEOTIDE SEQUENCE</scope>
    <source>
        <tissue evidence="2">Leaves</tissue>
    </source>
</reference>
<protein>
    <submittedName>
        <fullName evidence="2">Uncharacterized protein</fullName>
    </submittedName>
</protein>
<dbReference type="EMBL" id="MNCJ02000323">
    <property type="protein sequence ID" value="KAF5795003.1"/>
    <property type="molecule type" value="Genomic_DNA"/>
</dbReference>
<name>A0A9K3IDS2_HELAN</name>
<dbReference type="AlphaFoldDB" id="A0A9K3IDS2"/>
<keyword evidence="3" id="KW-1185">Reference proteome</keyword>
<organism evidence="2 3">
    <name type="scientific">Helianthus annuus</name>
    <name type="common">Common sunflower</name>
    <dbReference type="NCBI Taxonomy" id="4232"/>
    <lineage>
        <taxon>Eukaryota</taxon>
        <taxon>Viridiplantae</taxon>
        <taxon>Streptophyta</taxon>
        <taxon>Embryophyta</taxon>
        <taxon>Tracheophyta</taxon>
        <taxon>Spermatophyta</taxon>
        <taxon>Magnoliopsida</taxon>
        <taxon>eudicotyledons</taxon>
        <taxon>Gunneridae</taxon>
        <taxon>Pentapetalae</taxon>
        <taxon>asterids</taxon>
        <taxon>campanulids</taxon>
        <taxon>Asterales</taxon>
        <taxon>Asteraceae</taxon>
        <taxon>Asteroideae</taxon>
        <taxon>Heliantheae alliance</taxon>
        <taxon>Heliantheae</taxon>
        <taxon>Helianthus</taxon>
    </lineage>
</organism>
<accession>A0A9K3IDS2</accession>
<evidence type="ECO:0000313" key="3">
    <source>
        <dbReference type="Proteomes" id="UP000215914"/>
    </source>
</evidence>